<dbReference type="AlphaFoldDB" id="A0A419T9D4"/>
<gene>
    <name evidence="4" type="ORF">BET01_13065</name>
</gene>
<dbReference type="InterPro" id="IPR029039">
    <property type="entry name" value="Flavoprotein-like_sf"/>
</dbReference>
<feature type="domain" description="Flavodoxin-like fold" evidence="3">
    <location>
        <begin position="1"/>
        <end position="186"/>
    </location>
</feature>
<dbReference type="Proteomes" id="UP000284277">
    <property type="component" value="Unassembled WGS sequence"/>
</dbReference>
<dbReference type="PANTHER" id="PTHR10204">
    <property type="entry name" value="NAD P H OXIDOREDUCTASE-RELATED"/>
    <property type="match status" value="1"/>
</dbReference>
<dbReference type="SUPFAM" id="SSF52218">
    <property type="entry name" value="Flavoproteins"/>
    <property type="match status" value="1"/>
</dbReference>
<sequence>MKISVILGHPYKDSFNAAIAETVVTTLKDNGHMVMFHDLAQENFDPVIPASELADDSTEDLLVLTHQKEIKTADGIIIVHPNWWGQPPAILKGWVDRILRENIAYTFPEGDDGGGLPIGLLKAKTGLVFNTSNTPKDREDIVFGDPLHRIWKDCIFDFCGVKEFDRTMFRIIAGSTSDERKQWLEEVHRMVNQYFPLKE</sequence>
<comment type="caution">
    <text evidence="4">The sequence shown here is derived from an EMBL/GenBank/DDBJ whole genome shotgun (WGS) entry which is preliminary data.</text>
</comment>
<dbReference type="GO" id="GO:0003955">
    <property type="term" value="F:NAD(P)H dehydrogenase (quinone) activity"/>
    <property type="evidence" value="ECO:0007669"/>
    <property type="project" value="TreeGrafter"/>
</dbReference>
<organism evidence="4 5">
    <name type="scientific">Lacrimispora algidixylanolytica</name>
    <dbReference type="NCBI Taxonomy" id="94868"/>
    <lineage>
        <taxon>Bacteria</taxon>
        <taxon>Bacillati</taxon>
        <taxon>Bacillota</taxon>
        <taxon>Clostridia</taxon>
        <taxon>Lachnospirales</taxon>
        <taxon>Lachnospiraceae</taxon>
        <taxon>Lacrimispora</taxon>
    </lineage>
</organism>
<dbReference type="Pfam" id="PF02525">
    <property type="entry name" value="Flavodoxin_2"/>
    <property type="match status" value="1"/>
</dbReference>
<keyword evidence="5" id="KW-1185">Reference proteome</keyword>
<comment type="similarity">
    <text evidence="1">Belongs to the NAD(P)H dehydrogenase (quinone) family.</text>
</comment>
<dbReference type="EMBL" id="MCIA01000003">
    <property type="protein sequence ID" value="RKD34079.1"/>
    <property type="molecule type" value="Genomic_DNA"/>
</dbReference>
<keyword evidence="2" id="KW-0560">Oxidoreductase</keyword>
<dbReference type="RefSeq" id="WP_120195507.1">
    <property type="nucleotide sequence ID" value="NZ_MCIA01000003.1"/>
</dbReference>
<dbReference type="InterPro" id="IPR051545">
    <property type="entry name" value="NAD(P)H_dehydrogenase_qn"/>
</dbReference>
<evidence type="ECO:0000313" key="5">
    <source>
        <dbReference type="Proteomes" id="UP000284277"/>
    </source>
</evidence>
<proteinExistence type="inferred from homology"/>
<dbReference type="Gene3D" id="3.40.50.360">
    <property type="match status" value="1"/>
</dbReference>
<dbReference type="InterPro" id="IPR003680">
    <property type="entry name" value="Flavodoxin_fold"/>
</dbReference>
<evidence type="ECO:0000259" key="3">
    <source>
        <dbReference type="Pfam" id="PF02525"/>
    </source>
</evidence>
<dbReference type="OrthoDB" id="9805976at2"/>
<reference evidence="4 5" key="1">
    <citation type="submission" date="2016-08" db="EMBL/GenBank/DDBJ databases">
        <title>A new outlook on sporulation: Clostridium algidixylanolyticum.</title>
        <authorList>
            <person name="Poppleton D.I."/>
            <person name="Gribaldo S."/>
        </authorList>
    </citation>
    <scope>NUCLEOTIDE SEQUENCE [LARGE SCALE GENOMIC DNA]</scope>
    <source>
        <strain evidence="4 5">SPL73</strain>
    </source>
</reference>
<evidence type="ECO:0000256" key="2">
    <source>
        <dbReference type="ARBA" id="ARBA00023002"/>
    </source>
</evidence>
<dbReference type="GO" id="GO:0005829">
    <property type="term" value="C:cytosol"/>
    <property type="evidence" value="ECO:0007669"/>
    <property type="project" value="TreeGrafter"/>
</dbReference>
<accession>A0A419T9D4</accession>
<protein>
    <submittedName>
        <fullName evidence="4">NAD(P)H dehydrogenase</fullName>
    </submittedName>
</protein>
<dbReference type="PANTHER" id="PTHR10204:SF34">
    <property type="entry name" value="NAD(P)H DEHYDROGENASE [QUINONE] 1 ISOFORM 1"/>
    <property type="match status" value="1"/>
</dbReference>
<name>A0A419T9D4_9FIRM</name>
<evidence type="ECO:0000313" key="4">
    <source>
        <dbReference type="EMBL" id="RKD34079.1"/>
    </source>
</evidence>
<evidence type="ECO:0000256" key="1">
    <source>
        <dbReference type="ARBA" id="ARBA00006252"/>
    </source>
</evidence>